<accession>A0A6N3DHS1</accession>
<dbReference type="PANTHER" id="PTHR39166">
    <property type="entry name" value="BLL1166 PROTEIN"/>
    <property type="match status" value="1"/>
</dbReference>
<evidence type="ECO:0000313" key="1">
    <source>
        <dbReference type="EMBL" id="VYU27765.1"/>
    </source>
</evidence>
<gene>
    <name evidence="1" type="ORF">SLLFYP71_01944</name>
</gene>
<protein>
    <submittedName>
        <fullName evidence="1">Uncharacterized protein</fullName>
    </submittedName>
</protein>
<proteinExistence type="predicted"/>
<dbReference type="PANTHER" id="PTHR39166:SF1">
    <property type="entry name" value="BLL1166 PROTEIN"/>
    <property type="match status" value="1"/>
</dbReference>
<sequence>MHGYSPHTAPYQNARGAISKYPERCTAIAARLKDGDLELFLPYGDDIVNFIVQLTPHFLADEERMAVYRERLKKKDWQKRWPRLQILA</sequence>
<organism evidence="1">
    <name type="scientific">Streptococcus lutetiensis</name>
    <dbReference type="NCBI Taxonomy" id="150055"/>
    <lineage>
        <taxon>Bacteria</taxon>
        <taxon>Bacillati</taxon>
        <taxon>Bacillota</taxon>
        <taxon>Bacilli</taxon>
        <taxon>Lactobacillales</taxon>
        <taxon>Streptococcaceae</taxon>
        <taxon>Streptococcus</taxon>
    </lineage>
</organism>
<name>A0A6N3DHS1_9STRE</name>
<dbReference type="Pfam" id="PF06042">
    <property type="entry name" value="NTP_transf_6"/>
    <property type="match status" value="1"/>
</dbReference>
<dbReference type="EMBL" id="CACRUI010000042">
    <property type="protein sequence ID" value="VYU27765.1"/>
    <property type="molecule type" value="Genomic_DNA"/>
</dbReference>
<reference evidence="1" key="1">
    <citation type="submission" date="2019-11" db="EMBL/GenBank/DDBJ databases">
        <authorList>
            <person name="Feng L."/>
        </authorList>
    </citation>
    <scope>NUCLEOTIDE SEQUENCE</scope>
    <source>
        <strain evidence="1">SLutetiensisLFYP71</strain>
    </source>
</reference>
<dbReference type="InterPro" id="IPR009267">
    <property type="entry name" value="NTP_transf_6"/>
</dbReference>
<dbReference type="AlphaFoldDB" id="A0A6N3DHS1"/>